<dbReference type="AlphaFoldDB" id="A0A8S2EUC8"/>
<comment type="caution">
    <text evidence="2">The sequence shown here is derived from an EMBL/GenBank/DDBJ whole genome shotgun (WGS) entry which is preliminary data.</text>
</comment>
<proteinExistence type="predicted"/>
<feature type="compositionally biased region" description="Low complexity" evidence="1">
    <location>
        <begin position="116"/>
        <end position="144"/>
    </location>
</feature>
<organism evidence="2 4">
    <name type="scientific">Didymodactylos carnosus</name>
    <dbReference type="NCBI Taxonomy" id="1234261"/>
    <lineage>
        <taxon>Eukaryota</taxon>
        <taxon>Metazoa</taxon>
        <taxon>Spiralia</taxon>
        <taxon>Gnathifera</taxon>
        <taxon>Rotifera</taxon>
        <taxon>Eurotatoria</taxon>
        <taxon>Bdelloidea</taxon>
        <taxon>Philodinida</taxon>
        <taxon>Philodinidae</taxon>
        <taxon>Didymodactylos</taxon>
    </lineage>
</organism>
<dbReference type="EMBL" id="CAJOBA010037773">
    <property type="protein sequence ID" value="CAF4048541.1"/>
    <property type="molecule type" value="Genomic_DNA"/>
</dbReference>
<dbReference type="EMBL" id="CAJNOK010016222">
    <property type="protein sequence ID" value="CAF1240960.1"/>
    <property type="molecule type" value="Genomic_DNA"/>
</dbReference>
<evidence type="ECO:0000313" key="3">
    <source>
        <dbReference type="EMBL" id="CAF4048541.1"/>
    </source>
</evidence>
<gene>
    <name evidence="2" type="ORF">OVA965_LOCUS25822</name>
    <name evidence="3" type="ORF">TMI583_LOCUS26555</name>
</gene>
<feature type="compositionally biased region" description="Low complexity" evidence="1">
    <location>
        <begin position="72"/>
        <end position="88"/>
    </location>
</feature>
<feature type="compositionally biased region" description="Basic and acidic residues" evidence="1">
    <location>
        <begin position="96"/>
        <end position="108"/>
    </location>
</feature>
<sequence length="153" mass="17374">MIPAIYFETSPIKLRVQANVELTVKLKDYQETTRNKLASHVQARKSKVEIPAESFAYTVLVNEDEAYETLSFSSHATSSSTTTRKASSPIQLPEVQFHDKNEKKKINRSESSYTATLPRTTLPRTTLPRTTLPRTTLPRTTLPRIQKTTLPRI</sequence>
<protein>
    <submittedName>
        <fullName evidence="2">Uncharacterized protein</fullName>
    </submittedName>
</protein>
<dbReference type="Proteomes" id="UP000677228">
    <property type="component" value="Unassembled WGS sequence"/>
</dbReference>
<evidence type="ECO:0000256" key="1">
    <source>
        <dbReference type="SAM" id="MobiDB-lite"/>
    </source>
</evidence>
<evidence type="ECO:0000313" key="2">
    <source>
        <dbReference type="EMBL" id="CAF1240960.1"/>
    </source>
</evidence>
<accession>A0A8S2EUC8</accession>
<reference evidence="2" key="1">
    <citation type="submission" date="2021-02" db="EMBL/GenBank/DDBJ databases">
        <authorList>
            <person name="Nowell W R."/>
        </authorList>
    </citation>
    <scope>NUCLEOTIDE SEQUENCE</scope>
</reference>
<evidence type="ECO:0000313" key="4">
    <source>
        <dbReference type="Proteomes" id="UP000677228"/>
    </source>
</evidence>
<feature type="region of interest" description="Disordered" evidence="1">
    <location>
        <begin position="72"/>
        <end position="153"/>
    </location>
</feature>
<name>A0A8S2EUC8_9BILA</name>
<dbReference type="Proteomes" id="UP000682733">
    <property type="component" value="Unassembled WGS sequence"/>
</dbReference>